<evidence type="ECO:0000259" key="4">
    <source>
        <dbReference type="PROSITE" id="PS50225"/>
    </source>
</evidence>
<dbReference type="PANTHER" id="PTHR24198:SF165">
    <property type="entry name" value="ANKYRIN REPEAT-CONTAINING PROTEIN-RELATED"/>
    <property type="match status" value="1"/>
</dbReference>
<sequence>MRQVSHGQQNVVRTLLRNKCDVNLKVVVDVEDYAVKMKPYVKQDRLKLTCVYPCIVKDDVEMVRLLVSGGLDVNLRDERGCSPLWHAVDTNNYAMAKAFLQSPNCDVNAKDVTKLCPIHVAAIHANVKIASLLVRHGAHVDVPTVRGSTPLILACKSASYETARLLLLNGANPNHAGLNGHTPISAVLECCPDRLILDILIEAGAGIDRADIRKCQKEKLPLLKLCPDVLETLKILASAPRSLKMLCCLGIRKCLLASHSRLHLMLKVQQLPLPNIVREFLLLNHL</sequence>
<dbReference type="SMART" id="SM00969">
    <property type="entry name" value="SOCS_box"/>
    <property type="match status" value="1"/>
</dbReference>
<feature type="repeat" description="ANK" evidence="3">
    <location>
        <begin position="113"/>
        <end position="145"/>
    </location>
</feature>
<dbReference type="PROSITE" id="PS50297">
    <property type="entry name" value="ANK_REP_REGION"/>
    <property type="match status" value="2"/>
</dbReference>
<keyword evidence="2 3" id="KW-0040">ANK repeat</keyword>
<reference evidence="6" key="1">
    <citation type="submission" date="2025-08" db="UniProtKB">
        <authorList>
            <consortium name="RefSeq"/>
        </authorList>
    </citation>
    <scope>IDENTIFICATION</scope>
</reference>
<dbReference type="InterPro" id="IPR036770">
    <property type="entry name" value="Ankyrin_rpt-contain_sf"/>
</dbReference>
<dbReference type="Gene3D" id="1.25.40.20">
    <property type="entry name" value="Ankyrin repeat-containing domain"/>
    <property type="match status" value="1"/>
</dbReference>
<dbReference type="GeneID" id="101864561"/>
<feature type="domain" description="SOCS box" evidence="4">
    <location>
        <begin position="238"/>
        <end position="286"/>
    </location>
</feature>
<dbReference type="Pfam" id="PF07525">
    <property type="entry name" value="SOCS_box"/>
    <property type="match status" value="1"/>
</dbReference>
<protein>
    <submittedName>
        <fullName evidence="6">Ankyrin repeat domain-containing protein 27</fullName>
    </submittedName>
</protein>
<dbReference type="SUPFAM" id="SSF158235">
    <property type="entry name" value="SOCS box-like"/>
    <property type="match status" value="1"/>
</dbReference>
<accession>A0ABM0K5R9</accession>
<feature type="repeat" description="ANK" evidence="3">
    <location>
        <begin position="146"/>
        <end position="178"/>
    </location>
</feature>
<dbReference type="RefSeq" id="XP_005109378.2">
    <property type="nucleotide sequence ID" value="XM_005109321.3"/>
</dbReference>
<dbReference type="InterPro" id="IPR036036">
    <property type="entry name" value="SOCS_box-like_dom_sf"/>
</dbReference>
<name>A0ABM0K5R9_APLCA</name>
<dbReference type="PROSITE" id="PS50225">
    <property type="entry name" value="SOCS"/>
    <property type="match status" value="1"/>
</dbReference>
<dbReference type="SMART" id="SM00248">
    <property type="entry name" value="ANK"/>
    <property type="match status" value="5"/>
</dbReference>
<organism evidence="5 6">
    <name type="scientific">Aplysia californica</name>
    <name type="common">California sea hare</name>
    <dbReference type="NCBI Taxonomy" id="6500"/>
    <lineage>
        <taxon>Eukaryota</taxon>
        <taxon>Metazoa</taxon>
        <taxon>Spiralia</taxon>
        <taxon>Lophotrochozoa</taxon>
        <taxon>Mollusca</taxon>
        <taxon>Gastropoda</taxon>
        <taxon>Heterobranchia</taxon>
        <taxon>Euthyneura</taxon>
        <taxon>Tectipleura</taxon>
        <taxon>Aplysiida</taxon>
        <taxon>Aplysioidea</taxon>
        <taxon>Aplysiidae</taxon>
        <taxon>Aplysia</taxon>
    </lineage>
</organism>
<proteinExistence type="predicted"/>
<keyword evidence="1" id="KW-0677">Repeat</keyword>
<keyword evidence="5" id="KW-1185">Reference proteome</keyword>
<dbReference type="SUPFAM" id="SSF48403">
    <property type="entry name" value="Ankyrin repeat"/>
    <property type="match status" value="1"/>
</dbReference>
<evidence type="ECO:0000313" key="5">
    <source>
        <dbReference type="Proteomes" id="UP000694888"/>
    </source>
</evidence>
<evidence type="ECO:0000313" key="6">
    <source>
        <dbReference type="RefSeq" id="XP_005109378.2"/>
    </source>
</evidence>
<dbReference type="InterPro" id="IPR002110">
    <property type="entry name" value="Ankyrin_rpt"/>
</dbReference>
<dbReference type="InterPro" id="IPR001496">
    <property type="entry name" value="SOCS_box"/>
</dbReference>
<evidence type="ECO:0000256" key="2">
    <source>
        <dbReference type="ARBA" id="ARBA00023043"/>
    </source>
</evidence>
<gene>
    <name evidence="6" type="primary">LOC101864561</name>
</gene>
<dbReference type="PANTHER" id="PTHR24198">
    <property type="entry name" value="ANKYRIN REPEAT AND PROTEIN KINASE DOMAIN-CONTAINING PROTEIN"/>
    <property type="match status" value="1"/>
</dbReference>
<evidence type="ECO:0000256" key="1">
    <source>
        <dbReference type="ARBA" id="ARBA00022737"/>
    </source>
</evidence>
<dbReference type="Proteomes" id="UP000694888">
    <property type="component" value="Unplaced"/>
</dbReference>
<dbReference type="CDD" id="cd03587">
    <property type="entry name" value="SOCS"/>
    <property type="match status" value="1"/>
</dbReference>
<dbReference type="PROSITE" id="PS50088">
    <property type="entry name" value="ANK_REPEAT"/>
    <property type="match status" value="2"/>
</dbReference>
<evidence type="ECO:0000256" key="3">
    <source>
        <dbReference type="PROSITE-ProRule" id="PRU00023"/>
    </source>
</evidence>
<dbReference type="Pfam" id="PF12796">
    <property type="entry name" value="Ank_2"/>
    <property type="match status" value="1"/>
</dbReference>